<evidence type="ECO:0000313" key="1">
    <source>
        <dbReference type="EMBL" id="VDO51311.1"/>
    </source>
</evidence>
<organism evidence="3">
    <name type="scientific">Onchocerca flexuosa</name>
    <dbReference type="NCBI Taxonomy" id="387005"/>
    <lineage>
        <taxon>Eukaryota</taxon>
        <taxon>Metazoa</taxon>
        <taxon>Ecdysozoa</taxon>
        <taxon>Nematoda</taxon>
        <taxon>Chromadorea</taxon>
        <taxon>Rhabditida</taxon>
        <taxon>Spirurina</taxon>
        <taxon>Spiruromorpha</taxon>
        <taxon>Filarioidea</taxon>
        <taxon>Onchocercidae</taxon>
        <taxon>Onchocerca</taxon>
    </lineage>
</organism>
<sequence>MHTEYLDLIKSEESPDTFRNRSGKALHIEFVYFTTNSIKMPKIIKGNGKWKAVDISGECIGDDNFTFLSSIEEYIPTEEHTNASSLTVFPYFRSLFLPDFSLFSLNYTAYKCTL</sequence>
<keyword evidence="2" id="KW-1185">Reference proteome</keyword>
<gene>
    <name evidence="1" type="ORF">OFLC_LOCUS7508</name>
</gene>
<dbReference type="AlphaFoldDB" id="A0A183HJ46"/>
<accession>A0A183HJ46</accession>
<name>A0A183HJ46_9BILA</name>
<dbReference type="EMBL" id="UZAJ01007890">
    <property type="protein sequence ID" value="VDO51311.1"/>
    <property type="molecule type" value="Genomic_DNA"/>
</dbReference>
<dbReference type="WBParaSite" id="OFLC_0000750701-mRNA-1">
    <property type="protein sequence ID" value="OFLC_0000750701-mRNA-1"/>
    <property type="gene ID" value="OFLC_0000750701"/>
</dbReference>
<evidence type="ECO:0000313" key="3">
    <source>
        <dbReference type="WBParaSite" id="OFLC_0000750701-mRNA-1"/>
    </source>
</evidence>
<protein>
    <submittedName>
        <fullName evidence="3">DUF3828 domain-containing protein</fullName>
    </submittedName>
</protein>
<dbReference type="Proteomes" id="UP000267606">
    <property type="component" value="Unassembled WGS sequence"/>
</dbReference>
<proteinExistence type="predicted"/>
<reference evidence="1 2" key="2">
    <citation type="submission" date="2018-11" db="EMBL/GenBank/DDBJ databases">
        <authorList>
            <consortium name="Pathogen Informatics"/>
        </authorList>
    </citation>
    <scope>NUCLEOTIDE SEQUENCE [LARGE SCALE GENOMIC DNA]</scope>
</reference>
<reference evidence="3" key="1">
    <citation type="submission" date="2016-06" db="UniProtKB">
        <authorList>
            <consortium name="WormBaseParasite"/>
        </authorList>
    </citation>
    <scope>IDENTIFICATION</scope>
</reference>
<evidence type="ECO:0000313" key="2">
    <source>
        <dbReference type="Proteomes" id="UP000267606"/>
    </source>
</evidence>
<dbReference type="STRING" id="387005.A0A183HJ46"/>